<dbReference type="PROSITE" id="PS00018">
    <property type="entry name" value="EF_HAND_1"/>
    <property type="match status" value="1"/>
</dbReference>
<dbReference type="EMBL" id="FQZO01000013">
    <property type="protein sequence ID" value="SHK00695.1"/>
    <property type="molecule type" value="Genomic_DNA"/>
</dbReference>
<dbReference type="OrthoDB" id="9780269at2"/>
<gene>
    <name evidence="2" type="ORF">SAMN05444401_0355</name>
</gene>
<feature type="domain" description="EF-hand" evidence="1">
    <location>
        <begin position="211"/>
        <end position="237"/>
    </location>
</feature>
<evidence type="ECO:0000313" key="3">
    <source>
        <dbReference type="Proteomes" id="UP000184080"/>
    </source>
</evidence>
<dbReference type="InterPro" id="IPR002048">
    <property type="entry name" value="EF_hand_dom"/>
</dbReference>
<sequence>MNQTSLFHVKAHDGYMLDVKIDYPSDTQSIIIFCHGSGANTYDNHREIEGKHFNYFDLFAQEFCKRNIAFCRWNTRGCSLSDIPPEFVSVNAKKFETYRPSTSIQDILTIKDFVKKLSQFKQSKILLMGISEGATLVPFAMKKCKDVAGLLLLGFSYENMKDTLDWQLSGGSSMVNMCRYFGCSEKGFIEKSDYILDKYNVRSSLFPDTEFEDLDIDKDGKLTQSDFALKLSEYKTNVFQAIEDNNDEWLRDNFSVRITSTWCKEHFALPDVSTLMCSLSVPIFIFQGEDDANIPISDIDKIRADFDKAGNKNLHIFTFPKHDHDLNYLQYIFNGIISDGLLCVFNTAQTL</sequence>
<dbReference type="GO" id="GO:0005509">
    <property type="term" value="F:calcium ion binding"/>
    <property type="evidence" value="ECO:0007669"/>
    <property type="project" value="InterPro"/>
</dbReference>
<organism evidence="2 3">
    <name type="scientific">Clostridium amylolyticum</name>
    <dbReference type="NCBI Taxonomy" id="1121298"/>
    <lineage>
        <taxon>Bacteria</taxon>
        <taxon>Bacillati</taxon>
        <taxon>Bacillota</taxon>
        <taxon>Clostridia</taxon>
        <taxon>Eubacteriales</taxon>
        <taxon>Clostridiaceae</taxon>
        <taxon>Clostridium</taxon>
    </lineage>
</organism>
<evidence type="ECO:0000313" key="2">
    <source>
        <dbReference type="EMBL" id="SHK00695.1"/>
    </source>
</evidence>
<reference evidence="2 3" key="1">
    <citation type="submission" date="2016-11" db="EMBL/GenBank/DDBJ databases">
        <authorList>
            <person name="Jaros S."/>
            <person name="Januszkiewicz K."/>
            <person name="Wedrychowicz H."/>
        </authorList>
    </citation>
    <scope>NUCLEOTIDE SEQUENCE [LARGE SCALE GENOMIC DNA]</scope>
    <source>
        <strain evidence="2 3">DSM 21864</strain>
    </source>
</reference>
<dbReference type="SUPFAM" id="SSF53474">
    <property type="entry name" value="alpha/beta-Hydrolases"/>
    <property type="match status" value="1"/>
</dbReference>
<dbReference type="Gene3D" id="3.40.50.1820">
    <property type="entry name" value="alpha/beta hydrolase"/>
    <property type="match status" value="1"/>
</dbReference>
<dbReference type="RefSeq" id="WP_073012446.1">
    <property type="nucleotide sequence ID" value="NZ_FQZO01000013.1"/>
</dbReference>
<dbReference type="InterPro" id="IPR029058">
    <property type="entry name" value="AB_hydrolase_fold"/>
</dbReference>
<evidence type="ECO:0000259" key="1">
    <source>
        <dbReference type="PROSITE" id="PS50222"/>
    </source>
</evidence>
<dbReference type="GO" id="GO:0052689">
    <property type="term" value="F:carboxylic ester hydrolase activity"/>
    <property type="evidence" value="ECO:0007669"/>
    <property type="project" value="TreeGrafter"/>
</dbReference>
<protein>
    <recommendedName>
        <fullName evidence="1">EF-hand domain-containing protein</fullName>
    </recommendedName>
</protein>
<dbReference type="InterPro" id="IPR018247">
    <property type="entry name" value="EF_Hand_1_Ca_BS"/>
</dbReference>
<dbReference type="PANTHER" id="PTHR43265:SF1">
    <property type="entry name" value="ESTERASE ESTD"/>
    <property type="match status" value="1"/>
</dbReference>
<dbReference type="PANTHER" id="PTHR43265">
    <property type="entry name" value="ESTERASE ESTD"/>
    <property type="match status" value="1"/>
</dbReference>
<dbReference type="PROSITE" id="PS50222">
    <property type="entry name" value="EF_HAND_2"/>
    <property type="match status" value="1"/>
</dbReference>
<proteinExistence type="predicted"/>
<name>A0A1M6NY93_9CLOT</name>
<dbReference type="AlphaFoldDB" id="A0A1M6NY93"/>
<dbReference type="InterPro" id="IPR053145">
    <property type="entry name" value="AB_hydrolase_Est10"/>
</dbReference>
<accession>A0A1M6NY93</accession>
<keyword evidence="3" id="KW-1185">Reference proteome</keyword>
<dbReference type="Proteomes" id="UP000184080">
    <property type="component" value="Unassembled WGS sequence"/>
</dbReference>